<organism evidence="1 2">
    <name type="scientific">Acaulospora colombiana</name>
    <dbReference type="NCBI Taxonomy" id="27376"/>
    <lineage>
        <taxon>Eukaryota</taxon>
        <taxon>Fungi</taxon>
        <taxon>Fungi incertae sedis</taxon>
        <taxon>Mucoromycota</taxon>
        <taxon>Glomeromycotina</taxon>
        <taxon>Glomeromycetes</taxon>
        <taxon>Diversisporales</taxon>
        <taxon>Acaulosporaceae</taxon>
        <taxon>Acaulospora</taxon>
    </lineage>
</organism>
<protein>
    <submittedName>
        <fullName evidence="1">7180_t:CDS:1</fullName>
    </submittedName>
</protein>
<name>A0ACA9MQ34_9GLOM</name>
<reference evidence="1" key="1">
    <citation type="submission" date="2021-06" db="EMBL/GenBank/DDBJ databases">
        <authorList>
            <person name="Kallberg Y."/>
            <person name="Tangrot J."/>
            <person name="Rosling A."/>
        </authorList>
    </citation>
    <scope>NUCLEOTIDE SEQUENCE</scope>
    <source>
        <strain evidence="1">CL356</strain>
    </source>
</reference>
<dbReference type="EMBL" id="CAJVPT010013644">
    <property type="protein sequence ID" value="CAG8597708.1"/>
    <property type="molecule type" value="Genomic_DNA"/>
</dbReference>
<keyword evidence="2" id="KW-1185">Reference proteome</keyword>
<gene>
    <name evidence="1" type="ORF">ACOLOM_LOCUS6563</name>
</gene>
<evidence type="ECO:0000313" key="2">
    <source>
        <dbReference type="Proteomes" id="UP000789525"/>
    </source>
</evidence>
<proteinExistence type="predicted"/>
<dbReference type="Proteomes" id="UP000789525">
    <property type="component" value="Unassembled WGS sequence"/>
</dbReference>
<comment type="caution">
    <text evidence="1">The sequence shown here is derived from an EMBL/GenBank/DDBJ whole genome shotgun (WGS) entry which is preliminary data.</text>
</comment>
<evidence type="ECO:0000313" key="1">
    <source>
        <dbReference type="EMBL" id="CAG8597708.1"/>
    </source>
</evidence>
<accession>A0ACA9MQ34</accession>
<sequence>MLSLSTLPVEILLAIIDQIAPSDEGVPVIGVNAAWTGIYPLERTRNFHHLATVASSLLDEDNFPQRGTNNMANVVPYRERQAPLRDLRRVNHQFNDLCVPVLYHDLNFVHNNVKPEELYAVLPYASHARTVRIAADPAYVVANAEIAEEYVKALGALLKECSGVTSVSVYYRSYRSPMKKILEKIAGYIFYANVKAIGIYSISILRARRGNADWNQRFSHDGLHFLRLILDTPRIMENLKCLEIVMETMYLERYTTLRSKMPGLSTLSIRRAFRIDHQLIWDTPWPHSSTLRRLNLIDCANAYAAHIPKLVRHFSALQYLMISTCGNEYDPIPSRRHTGWSQDMNALHRTRAPLEEFHVEHMNCWEILALGIIPTKNLIMSNILEGELEKALREDHELFPMVQTLHVDTLESGSDEATSKKLALELEELCRQRKWTLHQDAKVYFLLCVSVSRRRQGGDPVEPDGLLDFDSAVSSMPIYDEGTPLGPGTNILQIKTSSSAKVKRLSSRQPPSPVSGARPTSHAAFIIVSALPEGCKSFSAPYPSLQKSPEKQRKSQMTQLIRYNVNWPKTLPIIFTVINQCLQIASATSHDILPAVSATAKQPAAMATYNAPIYG</sequence>